<proteinExistence type="predicted"/>
<keyword evidence="2" id="KW-1185">Reference proteome</keyword>
<evidence type="ECO:0000313" key="2">
    <source>
        <dbReference type="Proteomes" id="UP000321245"/>
    </source>
</evidence>
<protein>
    <submittedName>
        <fullName evidence="1">Uncharacterized protein</fullName>
    </submittedName>
</protein>
<sequence length="90" mass="10256">MGICSITFAQKTINTNQDANQVIYDDLSISFEPGFQVIATNQSKFHAYIDKVYSNDPLNFDYDLSGNQIKRYVNITVSSFKSKSPEKMIF</sequence>
<evidence type="ECO:0000313" key="1">
    <source>
        <dbReference type="EMBL" id="GEM52398.1"/>
    </source>
</evidence>
<dbReference type="EMBL" id="BJXC01000015">
    <property type="protein sequence ID" value="GEM52398.1"/>
    <property type="molecule type" value="Genomic_DNA"/>
</dbReference>
<reference evidence="1 2" key="1">
    <citation type="submission" date="2019-07" db="EMBL/GenBank/DDBJ databases">
        <title>Whole genome shotgun sequence of Empedobacter brevis NBRC 14943.</title>
        <authorList>
            <person name="Hosoyama A."/>
            <person name="Uohara A."/>
            <person name="Ohji S."/>
            <person name="Ichikawa N."/>
        </authorList>
    </citation>
    <scope>NUCLEOTIDE SEQUENCE [LARGE SCALE GENOMIC DNA]</scope>
    <source>
        <strain evidence="1 2">NBRC 14943</strain>
    </source>
</reference>
<gene>
    <name evidence="1" type="ORF">EB1_21880</name>
</gene>
<name>A0A511NIT3_9FLAO</name>
<accession>A0A511NIT3</accession>
<dbReference type="Proteomes" id="UP000321245">
    <property type="component" value="Unassembled WGS sequence"/>
</dbReference>
<organism evidence="1 2">
    <name type="scientific">Empedobacter brevis NBRC 14943 = ATCC 43319</name>
    <dbReference type="NCBI Taxonomy" id="1218108"/>
    <lineage>
        <taxon>Bacteria</taxon>
        <taxon>Pseudomonadati</taxon>
        <taxon>Bacteroidota</taxon>
        <taxon>Flavobacteriia</taxon>
        <taxon>Flavobacteriales</taxon>
        <taxon>Weeksellaceae</taxon>
        <taxon>Empedobacter</taxon>
    </lineage>
</organism>
<dbReference type="AlphaFoldDB" id="A0A511NIT3"/>
<comment type="caution">
    <text evidence="1">The sequence shown here is derived from an EMBL/GenBank/DDBJ whole genome shotgun (WGS) entry which is preliminary data.</text>
</comment>
<dbReference type="STRING" id="1218108.GCA_000382425_01695"/>